<dbReference type="Gene3D" id="3.30.70.3280">
    <property type="entry name" value="Peptide chain release factor 3, domain III"/>
    <property type="match status" value="1"/>
</dbReference>
<dbReference type="InterPro" id="IPR035647">
    <property type="entry name" value="EFG_III/V"/>
</dbReference>
<evidence type="ECO:0000256" key="2">
    <source>
        <dbReference type="ARBA" id="ARBA00009978"/>
    </source>
</evidence>
<keyword evidence="12" id="KW-1185">Reference proteome</keyword>
<dbReference type="GO" id="GO:0016150">
    <property type="term" value="F:translation release factor activity, codon nonspecific"/>
    <property type="evidence" value="ECO:0007669"/>
    <property type="project" value="TreeGrafter"/>
</dbReference>
<evidence type="ECO:0000256" key="8">
    <source>
        <dbReference type="ARBA" id="ARBA00073639"/>
    </source>
</evidence>
<dbReference type="FunFam" id="3.30.70.3280:FF:000001">
    <property type="entry name" value="Peptide chain release factor 3"/>
    <property type="match status" value="1"/>
</dbReference>
<feature type="domain" description="Tr-type G" evidence="10">
    <location>
        <begin position="9"/>
        <end position="275"/>
    </location>
</feature>
<evidence type="ECO:0000313" key="11">
    <source>
        <dbReference type="EMBL" id="RKQ29661.1"/>
    </source>
</evidence>
<comment type="caution">
    <text evidence="11">The sequence shown here is derived from an EMBL/GenBank/DDBJ whole genome shotgun (WGS) entry which is preliminary data.</text>
</comment>
<dbReference type="SUPFAM" id="SSF54980">
    <property type="entry name" value="EF-G C-terminal domain-like"/>
    <property type="match status" value="1"/>
</dbReference>
<dbReference type="GO" id="GO:0003924">
    <property type="term" value="F:GTPase activity"/>
    <property type="evidence" value="ECO:0007669"/>
    <property type="project" value="InterPro"/>
</dbReference>
<dbReference type="NCBIfam" id="TIGR00231">
    <property type="entry name" value="small_GTP"/>
    <property type="match status" value="1"/>
</dbReference>
<dbReference type="InterPro" id="IPR038467">
    <property type="entry name" value="RF3_dom_3_sf"/>
</dbReference>
<evidence type="ECO:0000256" key="5">
    <source>
        <dbReference type="ARBA" id="ARBA00022917"/>
    </source>
</evidence>
<keyword evidence="6 9" id="KW-0342">GTP-binding</keyword>
<dbReference type="Pfam" id="PF16658">
    <property type="entry name" value="RF3_C"/>
    <property type="match status" value="1"/>
</dbReference>
<evidence type="ECO:0000256" key="3">
    <source>
        <dbReference type="ARBA" id="ARBA00022490"/>
    </source>
</evidence>
<dbReference type="Gene3D" id="3.40.50.300">
    <property type="entry name" value="P-loop containing nucleotide triphosphate hydrolases"/>
    <property type="match status" value="1"/>
</dbReference>
<dbReference type="PROSITE" id="PS51722">
    <property type="entry name" value="G_TR_2"/>
    <property type="match status" value="1"/>
</dbReference>
<dbReference type="PANTHER" id="PTHR43556">
    <property type="entry name" value="PEPTIDE CHAIN RELEASE FACTOR RF3"/>
    <property type="match status" value="1"/>
</dbReference>
<name>A0A494ZTV6_9BACI</name>
<dbReference type="InterPro" id="IPR004548">
    <property type="entry name" value="PrfC"/>
</dbReference>
<dbReference type="Gene3D" id="2.40.30.10">
    <property type="entry name" value="Translation factors"/>
    <property type="match status" value="1"/>
</dbReference>
<dbReference type="OrthoDB" id="9804431at2"/>
<evidence type="ECO:0000259" key="10">
    <source>
        <dbReference type="PROSITE" id="PS51722"/>
    </source>
</evidence>
<dbReference type="PANTHER" id="PTHR43556:SF2">
    <property type="entry name" value="PEPTIDE CHAIN RELEASE FACTOR RF3"/>
    <property type="match status" value="1"/>
</dbReference>
<evidence type="ECO:0000256" key="7">
    <source>
        <dbReference type="ARBA" id="ARBA00025017"/>
    </source>
</evidence>
<feature type="binding site" evidence="9">
    <location>
        <begin position="18"/>
        <end position="25"/>
    </location>
    <ligand>
        <name>GTP</name>
        <dbReference type="ChEBI" id="CHEBI:37565"/>
    </ligand>
</feature>
<dbReference type="InterPro" id="IPR027417">
    <property type="entry name" value="P-loop_NTPase"/>
</dbReference>
<dbReference type="PROSITE" id="PS00301">
    <property type="entry name" value="G_TR_1"/>
    <property type="match status" value="1"/>
</dbReference>
<dbReference type="FunFam" id="3.40.50.300:FF:000542">
    <property type="entry name" value="Peptide chain release factor 3"/>
    <property type="match status" value="1"/>
</dbReference>
<dbReference type="RefSeq" id="WP_121205815.1">
    <property type="nucleotide sequence ID" value="NZ_RBZP01000022.1"/>
</dbReference>
<sequence>MSTITNEVNKRKTFAIISHPDAGKTTLTERLLLVGNLIRTAGTVKGKKSGKFATSDWMEIEKQRGISVTSSVMNFEYHDFQVNILDTPGHEDFSEDTYRTLTAVDSVVMIIDATKGIEAQTLKLFKVCRMRGIPIFTFINKLDREGREPLDLLEEIEDVLQIETYPMNWPVGMGKRFLGIFDRHGKQFVKYNGNEEETYIPYEDLEKGMHENLTTNATFDATKDEVALLDEAGNDFSLEAVLQGEQTPVFFGSALAPFGVNIFFDTFISMAPTPKPRKTTEGVMQPNNPDFSGFIFKIQANMNPAHRDRVAFLRVCSGKFDRGMSVKLARTGKTLKLAQSQQIIASTRETVEAAFAGDIIGIYDPNAYQIGDTLIEGKHQFEYDELPQFPPEVFKKVTAKNVMKSKQFKKGIEQLVQEGAIQLFRDKRTESYILGAVGELQYDVFKYRMENEYNVEVMFDTIGDRIPRWLNPEQQVDESLFDERRMLCRDRNDNYLVLFQNEFALNWFKENNPSIDLIDLFEVNKYAQ</sequence>
<dbReference type="InterPro" id="IPR053905">
    <property type="entry name" value="EF-G-like_DII"/>
</dbReference>
<dbReference type="PRINTS" id="PR00315">
    <property type="entry name" value="ELONGATNFCT"/>
</dbReference>
<feature type="binding site" evidence="9">
    <location>
        <begin position="140"/>
        <end position="143"/>
    </location>
    <ligand>
        <name>GTP</name>
        <dbReference type="ChEBI" id="CHEBI:37565"/>
    </ligand>
</feature>
<dbReference type="SUPFAM" id="SSF50447">
    <property type="entry name" value="Translation proteins"/>
    <property type="match status" value="1"/>
</dbReference>
<dbReference type="Pfam" id="PF00009">
    <property type="entry name" value="GTP_EFTU"/>
    <property type="match status" value="1"/>
</dbReference>
<keyword evidence="3 9" id="KW-0963">Cytoplasm</keyword>
<accession>A0A494ZTV6</accession>
<comment type="function">
    <text evidence="7 9">Increases the formation of ribosomal termination complexes and stimulates activities of RF-1 and RF-2. It binds guanine nucleotides and has strong preference for UGA stop codons. It may interact directly with the ribosome. The stimulation of RF-1 and RF-2 is significantly reduced by GTP and GDP, but not by GMP.</text>
</comment>
<reference evidence="11 12" key="1">
    <citation type="journal article" date="2016" name="Int. J. Syst. Evol. Microbiol.">
        <title>Oceanobacillus halophilus sp. nov., a novel moderately halophilic bacterium from a hypersaline lake.</title>
        <authorList>
            <person name="Amoozegar M.A."/>
            <person name="Bagheri M."/>
            <person name="Makhdoumi A."/>
            <person name="Nikou M.M."/>
            <person name="Fazeli S.A.S."/>
            <person name="Schumann P."/>
            <person name="Sproer C."/>
            <person name="Sanchez-Porro C."/>
            <person name="Ventosa A."/>
        </authorList>
    </citation>
    <scope>NUCLEOTIDE SEQUENCE [LARGE SCALE GENOMIC DNA]</scope>
    <source>
        <strain evidence="11 12">DSM 23996</strain>
    </source>
</reference>
<dbReference type="GO" id="GO:0016149">
    <property type="term" value="F:translation release factor activity, codon specific"/>
    <property type="evidence" value="ECO:0007669"/>
    <property type="project" value="UniProtKB-UniRule"/>
</dbReference>
<keyword evidence="5 9" id="KW-0648">Protein biosynthesis</keyword>
<gene>
    <name evidence="9" type="primary">prfC</name>
    <name evidence="11" type="ORF">D8M06_17160</name>
</gene>
<proteinExistence type="inferred from homology"/>
<dbReference type="InterPro" id="IPR000795">
    <property type="entry name" value="T_Tr_GTP-bd_dom"/>
</dbReference>
<dbReference type="GO" id="GO:0005829">
    <property type="term" value="C:cytosol"/>
    <property type="evidence" value="ECO:0007669"/>
    <property type="project" value="TreeGrafter"/>
</dbReference>
<dbReference type="SUPFAM" id="SSF52540">
    <property type="entry name" value="P-loop containing nucleoside triphosphate hydrolases"/>
    <property type="match status" value="1"/>
</dbReference>
<dbReference type="InterPro" id="IPR041732">
    <property type="entry name" value="RF3_GTP-bd"/>
</dbReference>
<evidence type="ECO:0000313" key="12">
    <source>
        <dbReference type="Proteomes" id="UP000269301"/>
    </source>
</evidence>
<evidence type="ECO:0000256" key="9">
    <source>
        <dbReference type="HAMAP-Rule" id="MF_00072"/>
    </source>
</evidence>
<dbReference type="GO" id="GO:0006449">
    <property type="term" value="P:regulation of translational termination"/>
    <property type="evidence" value="ECO:0007669"/>
    <property type="project" value="UniProtKB-UniRule"/>
</dbReference>
<dbReference type="EMBL" id="RBZP01000022">
    <property type="protein sequence ID" value="RKQ29661.1"/>
    <property type="molecule type" value="Genomic_DNA"/>
</dbReference>
<feature type="binding site" evidence="9">
    <location>
        <begin position="86"/>
        <end position="90"/>
    </location>
    <ligand>
        <name>GTP</name>
        <dbReference type="ChEBI" id="CHEBI:37565"/>
    </ligand>
</feature>
<dbReference type="CDD" id="cd16259">
    <property type="entry name" value="RF3_III"/>
    <property type="match status" value="1"/>
</dbReference>
<dbReference type="InterPro" id="IPR005225">
    <property type="entry name" value="Small_GTP-bd"/>
</dbReference>
<dbReference type="Proteomes" id="UP000269301">
    <property type="component" value="Unassembled WGS sequence"/>
</dbReference>
<comment type="similarity">
    <text evidence="2 9">Belongs to the TRAFAC class translation factor GTPase superfamily. Classic translation factor GTPase family. PrfC subfamily.</text>
</comment>
<dbReference type="NCBIfam" id="TIGR00503">
    <property type="entry name" value="prfC"/>
    <property type="match status" value="1"/>
</dbReference>
<evidence type="ECO:0000256" key="6">
    <source>
        <dbReference type="ARBA" id="ARBA00023134"/>
    </source>
</evidence>
<dbReference type="InterPro" id="IPR032090">
    <property type="entry name" value="RF3_C"/>
</dbReference>
<organism evidence="11 12">
    <name type="scientific">Oceanobacillus halophilus</name>
    <dbReference type="NCBI Taxonomy" id="930130"/>
    <lineage>
        <taxon>Bacteria</taxon>
        <taxon>Bacillati</taxon>
        <taxon>Bacillota</taxon>
        <taxon>Bacilli</taxon>
        <taxon>Bacillales</taxon>
        <taxon>Bacillaceae</taxon>
        <taxon>Oceanobacillus</taxon>
    </lineage>
</organism>
<dbReference type="CDD" id="cd04169">
    <property type="entry name" value="RF3"/>
    <property type="match status" value="1"/>
</dbReference>
<keyword evidence="4 9" id="KW-0547">Nucleotide-binding</keyword>
<dbReference type="InterPro" id="IPR031157">
    <property type="entry name" value="G_TR_CS"/>
</dbReference>
<dbReference type="AlphaFoldDB" id="A0A494ZTV6"/>
<evidence type="ECO:0000256" key="1">
    <source>
        <dbReference type="ARBA" id="ARBA00004496"/>
    </source>
</evidence>
<protein>
    <recommendedName>
        <fullName evidence="8 9">Peptide chain release factor 3</fullName>
        <shortName evidence="9">RF-3</shortName>
    </recommendedName>
</protein>
<dbReference type="InterPro" id="IPR009000">
    <property type="entry name" value="Transl_B-barrel_sf"/>
</dbReference>
<dbReference type="FunFam" id="2.40.30.10:FF:000040">
    <property type="entry name" value="Peptide chain release factor 3"/>
    <property type="match status" value="1"/>
</dbReference>
<comment type="subcellular location">
    <subcellularLocation>
        <location evidence="1 9">Cytoplasm</location>
    </subcellularLocation>
</comment>
<dbReference type="NCBIfam" id="NF001964">
    <property type="entry name" value="PRK00741.1"/>
    <property type="match status" value="1"/>
</dbReference>
<dbReference type="Pfam" id="PF22042">
    <property type="entry name" value="EF-G_D2"/>
    <property type="match status" value="1"/>
</dbReference>
<evidence type="ECO:0000256" key="4">
    <source>
        <dbReference type="ARBA" id="ARBA00022741"/>
    </source>
</evidence>
<dbReference type="GO" id="GO:0005525">
    <property type="term" value="F:GTP binding"/>
    <property type="evidence" value="ECO:0007669"/>
    <property type="project" value="UniProtKB-UniRule"/>
</dbReference>
<dbReference type="HAMAP" id="MF_00072">
    <property type="entry name" value="Rel_fac_3"/>
    <property type="match status" value="1"/>
</dbReference>